<name>B9XSR5_PEDPL</name>
<feature type="domain" description="Gfo/Idh/MocA-like oxidoreductase bacterial type C-terminal" evidence="2">
    <location>
        <begin position="201"/>
        <end position="436"/>
    </location>
</feature>
<dbReference type="RefSeq" id="WP_007418848.1">
    <property type="nucleotide sequence ID" value="NZ_ABOX02000085.1"/>
</dbReference>
<dbReference type="Gene3D" id="3.30.360.10">
    <property type="entry name" value="Dihydrodipicolinate Reductase, domain 2"/>
    <property type="match status" value="1"/>
</dbReference>
<evidence type="ECO:0000313" key="3">
    <source>
        <dbReference type="EMBL" id="EEF57117.1"/>
    </source>
</evidence>
<dbReference type="GO" id="GO:0000166">
    <property type="term" value="F:nucleotide binding"/>
    <property type="evidence" value="ECO:0007669"/>
    <property type="project" value="InterPro"/>
</dbReference>
<evidence type="ECO:0000259" key="2">
    <source>
        <dbReference type="Pfam" id="PF19051"/>
    </source>
</evidence>
<evidence type="ECO:0000313" key="4">
    <source>
        <dbReference type="Proteomes" id="UP000003688"/>
    </source>
</evidence>
<dbReference type="InterPro" id="IPR000683">
    <property type="entry name" value="Gfo/Idh/MocA-like_OxRdtase_N"/>
</dbReference>
<dbReference type="PROSITE" id="PS51318">
    <property type="entry name" value="TAT"/>
    <property type="match status" value="1"/>
</dbReference>
<dbReference type="STRING" id="320771.Cflav_PD0157"/>
<dbReference type="SUPFAM" id="SSF51735">
    <property type="entry name" value="NAD(P)-binding Rossmann-fold domains"/>
    <property type="match status" value="1"/>
</dbReference>
<reference evidence="3 4" key="1">
    <citation type="journal article" date="2011" name="J. Bacteriol.">
        <title>Genome sequence of 'Pedosphaera parvula' Ellin514, an aerobic Verrucomicrobial isolate from pasture soil.</title>
        <authorList>
            <person name="Kant R."/>
            <person name="van Passel M.W."/>
            <person name="Sangwan P."/>
            <person name="Palva A."/>
            <person name="Lucas S."/>
            <person name="Copeland A."/>
            <person name="Lapidus A."/>
            <person name="Glavina Del Rio T."/>
            <person name="Dalin E."/>
            <person name="Tice H."/>
            <person name="Bruce D."/>
            <person name="Goodwin L."/>
            <person name="Pitluck S."/>
            <person name="Chertkov O."/>
            <person name="Larimer F.W."/>
            <person name="Land M.L."/>
            <person name="Hauser L."/>
            <person name="Brettin T.S."/>
            <person name="Detter J.C."/>
            <person name="Han S."/>
            <person name="de Vos W.M."/>
            <person name="Janssen P.H."/>
            <person name="Smidt H."/>
        </authorList>
    </citation>
    <scope>NUCLEOTIDE SEQUENCE [LARGE SCALE GENOMIC DNA]</scope>
    <source>
        <strain evidence="3 4">Ellin514</strain>
    </source>
</reference>
<dbReference type="Gene3D" id="3.40.50.720">
    <property type="entry name" value="NAD(P)-binding Rossmann-like Domain"/>
    <property type="match status" value="1"/>
</dbReference>
<dbReference type="InterPro" id="IPR043906">
    <property type="entry name" value="Gfo/Idh/MocA_OxRdtase_bact_C"/>
</dbReference>
<protein>
    <submittedName>
        <fullName evidence="3">Oxidoreductase domain protein</fullName>
    </submittedName>
</protein>
<proteinExistence type="predicted"/>
<dbReference type="EMBL" id="ABOX02000085">
    <property type="protein sequence ID" value="EEF57117.1"/>
    <property type="molecule type" value="Genomic_DNA"/>
</dbReference>
<accession>B9XSR5</accession>
<gene>
    <name evidence="3" type="ORF">Cflav_PD0157</name>
</gene>
<dbReference type="Pfam" id="PF01408">
    <property type="entry name" value="GFO_IDH_MocA"/>
    <property type="match status" value="1"/>
</dbReference>
<dbReference type="OrthoDB" id="9815825at2"/>
<dbReference type="Pfam" id="PF19051">
    <property type="entry name" value="GFO_IDH_MocA_C2"/>
    <property type="match status" value="1"/>
</dbReference>
<dbReference type="PANTHER" id="PTHR43818">
    <property type="entry name" value="BCDNA.GH03377"/>
    <property type="match status" value="1"/>
</dbReference>
<dbReference type="AlphaFoldDB" id="B9XSR5"/>
<comment type="caution">
    <text evidence="3">The sequence shown here is derived from an EMBL/GenBank/DDBJ whole genome shotgun (WGS) entry which is preliminary data.</text>
</comment>
<feature type="domain" description="Gfo/Idh/MocA-like oxidoreductase N-terminal" evidence="1">
    <location>
        <begin position="45"/>
        <end position="168"/>
    </location>
</feature>
<dbReference type="InterPro" id="IPR019546">
    <property type="entry name" value="TAT_signal_bac_arc"/>
</dbReference>
<dbReference type="SUPFAM" id="SSF55347">
    <property type="entry name" value="Glyceraldehyde-3-phosphate dehydrogenase-like, C-terminal domain"/>
    <property type="match status" value="1"/>
</dbReference>
<dbReference type="PANTHER" id="PTHR43818:SF5">
    <property type="entry name" value="OXIDOREDUCTASE FAMILY PROTEIN"/>
    <property type="match status" value="1"/>
</dbReference>
<dbReference type="InterPro" id="IPR050463">
    <property type="entry name" value="Gfo/Idh/MocA_oxidrdct_glycsds"/>
</dbReference>
<dbReference type="InterPro" id="IPR006311">
    <property type="entry name" value="TAT_signal"/>
</dbReference>
<dbReference type="NCBIfam" id="TIGR01409">
    <property type="entry name" value="TAT_signal_seq"/>
    <property type="match status" value="1"/>
</dbReference>
<organism evidence="3 4">
    <name type="scientific">Pedosphaera parvula (strain Ellin514)</name>
    <dbReference type="NCBI Taxonomy" id="320771"/>
    <lineage>
        <taxon>Bacteria</taxon>
        <taxon>Pseudomonadati</taxon>
        <taxon>Verrucomicrobiota</taxon>
        <taxon>Pedosphaerae</taxon>
        <taxon>Pedosphaerales</taxon>
        <taxon>Pedosphaeraceae</taxon>
        <taxon>Pedosphaera</taxon>
    </lineage>
</organism>
<sequence length="443" mass="49150" precursor="true">MKELTRRSFIGKSALAAAAVPVTGSFLISHANSVRASVVGANERIRLGVIGSGGRSREVLSAFLTNADMDCPVICDVDEQMSAKGVALVEGKRGHRPETVVDFRSVLERKDIDAVLVATPDHWHALPTVYACQAGFDVYVEKPLAKSIDEGRAMLEASKRHNRVVQMGTQYRSGTHYRDAVEFVQSGKLGKVGLVRGWAYLDWLGSVGNPANCHPPANVDYEMWLGPAPEREFNPNRFHFNFRWFWDYAGGLMTDWGVHLINVMMWAMGPDQPKTVYSTGGKLVLQDNSETPDTQIAVYEFPHYTMIWEHKVGCNNGLNGHAWGIAFTGSEGTLLLGDFGWEVIPERKTQSLAAAKHKAGPDSIFPHVRNFLDCVKSRQQPVENLHVGHAVSSVAHLGNISLRTGEKLDWDHQAERITSCKAADELVGVTYRKPWTLPYMRRA</sequence>
<dbReference type="Proteomes" id="UP000003688">
    <property type="component" value="Unassembled WGS sequence"/>
</dbReference>
<evidence type="ECO:0000259" key="1">
    <source>
        <dbReference type="Pfam" id="PF01408"/>
    </source>
</evidence>
<keyword evidence="4" id="KW-1185">Reference proteome</keyword>
<dbReference type="InterPro" id="IPR036291">
    <property type="entry name" value="NAD(P)-bd_dom_sf"/>
</dbReference>